<evidence type="ECO:0000313" key="11">
    <source>
        <dbReference type="EMBL" id="MZR21291.1"/>
    </source>
</evidence>
<dbReference type="AlphaFoldDB" id="A0A845MCB2"/>
<keyword evidence="3 9" id="KW-1003">Cell membrane</keyword>
<keyword evidence="12" id="KW-1185">Reference proteome</keyword>
<dbReference type="HAMAP" id="MF_00236">
    <property type="entry name" value="TatA_E"/>
    <property type="match status" value="1"/>
</dbReference>
<keyword evidence="8 9" id="KW-0472">Membrane</keyword>
<comment type="caution">
    <text evidence="11">The sequence shown here is derived from an EMBL/GenBank/DDBJ whole genome shotgun (WGS) entry which is preliminary data.</text>
</comment>
<comment type="subcellular location">
    <subcellularLocation>
        <location evidence="1 9">Cell membrane</location>
        <topology evidence="1 9">Single-pass membrane protein</topology>
    </subcellularLocation>
</comment>
<reference evidence="11 12" key="1">
    <citation type="journal article" date="2014" name="Int. J. Syst. Evol. Microbiol.">
        <title>Sneathiella chungangensis sp. nov., isolated from a marine sand, and emended description of the genus Sneathiella.</title>
        <authorList>
            <person name="Siamphan C."/>
            <person name="Kim H."/>
            <person name="Lee J.S."/>
            <person name="Kim W."/>
        </authorList>
    </citation>
    <scope>NUCLEOTIDE SEQUENCE [LARGE SCALE GENOMIC DNA]</scope>
    <source>
        <strain evidence="11 12">KCTC 32476</strain>
    </source>
</reference>
<evidence type="ECO:0000256" key="5">
    <source>
        <dbReference type="ARBA" id="ARBA00022927"/>
    </source>
</evidence>
<dbReference type="Pfam" id="PF02416">
    <property type="entry name" value="TatA_B_E"/>
    <property type="match status" value="1"/>
</dbReference>
<feature type="region of interest" description="Disordered" evidence="10">
    <location>
        <begin position="38"/>
        <end position="77"/>
    </location>
</feature>
<comment type="similarity">
    <text evidence="9">Belongs to the TatA/E family.</text>
</comment>
<comment type="function">
    <text evidence="9">Part of the twin-arginine translocation (Tat) system that transports large folded proteins containing a characteristic twin-arginine motif in their signal peptide across membranes. TatA could form the protein-conducting channel of the Tat system.</text>
</comment>
<dbReference type="PANTHER" id="PTHR42982">
    <property type="entry name" value="SEC-INDEPENDENT PROTEIN TRANSLOCASE PROTEIN TATA"/>
    <property type="match status" value="1"/>
</dbReference>
<gene>
    <name evidence="9 11" type="primary">tatA</name>
    <name evidence="11" type="ORF">GQF03_03000</name>
</gene>
<keyword evidence="2 9" id="KW-0813">Transport</keyword>
<feature type="compositionally biased region" description="Basic and acidic residues" evidence="10">
    <location>
        <begin position="48"/>
        <end position="58"/>
    </location>
</feature>
<evidence type="ECO:0000256" key="6">
    <source>
        <dbReference type="ARBA" id="ARBA00022989"/>
    </source>
</evidence>
<keyword evidence="6 9" id="KW-1133">Transmembrane helix</keyword>
<dbReference type="GO" id="GO:0008320">
    <property type="term" value="F:protein transmembrane transporter activity"/>
    <property type="evidence" value="ECO:0007669"/>
    <property type="project" value="UniProtKB-UniRule"/>
</dbReference>
<evidence type="ECO:0000256" key="2">
    <source>
        <dbReference type="ARBA" id="ARBA00022448"/>
    </source>
</evidence>
<feature type="transmembrane region" description="Helical" evidence="9">
    <location>
        <begin position="6"/>
        <end position="24"/>
    </location>
</feature>
<protein>
    <recommendedName>
        <fullName evidence="9">Sec-independent protein translocase protein TatA</fullName>
    </recommendedName>
</protein>
<evidence type="ECO:0000256" key="3">
    <source>
        <dbReference type="ARBA" id="ARBA00022475"/>
    </source>
</evidence>
<sequence>MSIGPWQIILILVIVLIIFGAGKLPRVAGDLAKGIKNFKKGMNDEDEPKAADSGKTEALESANNSEKADSKDKAAQG</sequence>
<name>A0A845MCB2_9PROT</name>
<dbReference type="NCBIfam" id="TIGR01411">
    <property type="entry name" value="tatAE"/>
    <property type="match status" value="1"/>
</dbReference>
<organism evidence="11 12">
    <name type="scientific">Sneathiella chungangensis</name>
    <dbReference type="NCBI Taxonomy" id="1418234"/>
    <lineage>
        <taxon>Bacteria</taxon>
        <taxon>Pseudomonadati</taxon>
        <taxon>Pseudomonadota</taxon>
        <taxon>Alphaproteobacteria</taxon>
        <taxon>Sneathiellales</taxon>
        <taxon>Sneathiellaceae</taxon>
        <taxon>Sneathiella</taxon>
    </lineage>
</organism>
<dbReference type="GO" id="GO:0033281">
    <property type="term" value="C:TAT protein transport complex"/>
    <property type="evidence" value="ECO:0007669"/>
    <property type="project" value="UniProtKB-UniRule"/>
</dbReference>
<evidence type="ECO:0000256" key="9">
    <source>
        <dbReference type="HAMAP-Rule" id="MF_00236"/>
    </source>
</evidence>
<evidence type="ECO:0000256" key="8">
    <source>
        <dbReference type="ARBA" id="ARBA00023136"/>
    </source>
</evidence>
<proteinExistence type="inferred from homology"/>
<dbReference type="Gene3D" id="1.20.5.3310">
    <property type="match status" value="1"/>
</dbReference>
<feature type="compositionally biased region" description="Basic and acidic residues" evidence="10">
    <location>
        <begin position="66"/>
        <end position="77"/>
    </location>
</feature>
<accession>A0A845MCB2</accession>
<evidence type="ECO:0000256" key="10">
    <source>
        <dbReference type="SAM" id="MobiDB-lite"/>
    </source>
</evidence>
<dbReference type="InterPro" id="IPR006312">
    <property type="entry name" value="TatA/E"/>
</dbReference>
<evidence type="ECO:0000313" key="12">
    <source>
        <dbReference type="Proteomes" id="UP000445696"/>
    </source>
</evidence>
<dbReference type="Proteomes" id="UP000445696">
    <property type="component" value="Unassembled WGS sequence"/>
</dbReference>
<comment type="subunit">
    <text evidence="9">The Tat system comprises two distinct complexes: a TatABC complex, containing multiple copies of TatA, TatB and TatC subunits, and a separate TatA complex, containing only TatA subunits. Substrates initially bind to the TatABC complex, which probably triggers association of the separate TatA complex to form the active translocon.</text>
</comment>
<dbReference type="RefSeq" id="WP_161337693.1">
    <property type="nucleotide sequence ID" value="NZ_JBHSDG010000002.1"/>
</dbReference>
<evidence type="ECO:0000256" key="4">
    <source>
        <dbReference type="ARBA" id="ARBA00022692"/>
    </source>
</evidence>
<keyword evidence="7 9" id="KW-0811">Translocation</keyword>
<dbReference type="PANTHER" id="PTHR42982:SF1">
    <property type="entry name" value="SEC-INDEPENDENT PROTEIN TRANSLOCASE PROTEIN TATA"/>
    <property type="match status" value="1"/>
</dbReference>
<dbReference type="OrthoDB" id="7161179at2"/>
<evidence type="ECO:0000256" key="1">
    <source>
        <dbReference type="ARBA" id="ARBA00004162"/>
    </source>
</evidence>
<dbReference type="GO" id="GO:0043953">
    <property type="term" value="P:protein transport by the Tat complex"/>
    <property type="evidence" value="ECO:0007669"/>
    <property type="project" value="UniProtKB-UniRule"/>
</dbReference>
<evidence type="ECO:0000256" key="7">
    <source>
        <dbReference type="ARBA" id="ARBA00023010"/>
    </source>
</evidence>
<dbReference type="EMBL" id="WTVA01000001">
    <property type="protein sequence ID" value="MZR21291.1"/>
    <property type="molecule type" value="Genomic_DNA"/>
</dbReference>
<dbReference type="InterPro" id="IPR003369">
    <property type="entry name" value="TatA/B/E"/>
</dbReference>
<keyword evidence="4 9" id="KW-0812">Transmembrane</keyword>
<keyword evidence="5 9" id="KW-0653">Protein transport</keyword>